<reference evidence="8" key="1">
    <citation type="submission" date="2017-02" db="EMBL/GenBank/DDBJ databases">
        <authorList>
            <person name="Tafer H."/>
            <person name="Lopandic K."/>
        </authorList>
    </citation>
    <scope>NUCLEOTIDE SEQUENCE [LARGE SCALE GENOMIC DNA]</scope>
    <source>
        <strain evidence="8">CBS 366.77</strain>
    </source>
</reference>
<evidence type="ECO:0000256" key="4">
    <source>
        <dbReference type="ARBA" id="ARBA00022989"/>
    </source>
</evidence>
<dbReference type="EMBL" id="MVGC01000041">
    <property type="protein sequence ID" value="RJE25669.1"/>
    <property type="molecule type" value="Genomic_DNA"/>
</dbReference>
<evidence type="ECO:0000313" key="7">
    <source>
        <dbReference type="EMBL" id="RJE25669.1"/>
    </source>
</evidence>
<keyword evidence="5 6" id="KW-0472">Membrane</keyword>
<dbReference type="Proteomes" id="UP000266188">
    <property type="component" value="Unassembled WGS sequence"/>
</dbReference>
<evidence type="ECO:0000256" key="3">
    <source>
        <dbReference type="ARBA" id="ARBA00022692"/>
    </source>
</evidence>
<dbReference type="PANTHER" id="PTHR43791">
    <property type="entry name" value="PERMEASE-RELATED"/>
    <property type="match status" value="1"/>
</dbReference>
<accession>A0A3A2ZR90</accession>
<sequence>MWSMPLVLGCVSGGAIFWRNSADCRLQRKYPNRAGLAGKHVRGNWRRAFCSALLIMGGGTGGIVCSLVFRSQDAPTYRPGIEASIVASALIIIIAIILMLQMYTVNKKAATGAVVLEGLPSFRYTL</sequence>
<dbReference type="AlphaFoldDB" id="A0A3A2ZR90"/>
<proteinExistence type="predicted"/>
<organism evidence="7 8">
    <name type="scientific">Aspergillus sclerotialis</name>
    <dbReference type="NCBI Taxonomy" id="2070753"/>
    <lineage>
        <taxon>Eukaryota</taxon>
        <taxon>Fungi</taxon>
        <taxon>Dikarya</taxon>
        <taxon>Ascomycota</taxon>
        <taxon>Pezizomycotina</taxon>
        <taxon>Eurotiomycetes</taxon>
        <taxon>Eurotiomycetidae</taxon>
        <taxon>Eurotiales</taxon>
        <taxon>Aspergillaceae</taxon>
        <taxon>Aspergillus</taxon>
        <taxon>Aspergillus subgen. Polypaecilum</taxon>
    </lineage>
</organism>
<keyword evidence="4 6" id="KW-1133">Transmembrane helix</keyword>
<evidence type="ECO:0000256" key="5">
    <source>
        <dbReference type="ARBA" id="ARBA00023136"/>
    </source>
</evidence>
<dbReference type="OrthoDB" id="3639251at2759"/>
<gene>
    <name evidence="7" type="ORF">PHISCL_01996</name>
</gene>
<feature type="transmembrane region" description="Helical" evidence="6">
    <location>
        <begin position="81"/>
        <end position="103"/>
    </location>
</feature>
<feature type="transmembrane region" description="Helical" evidence="6">
    <location>
        <begin position="45"/>
        <end position="69"/>
    </location>
</feature>
<dbReference type="GO" id="GO:0022857">
    <property type="term" value="F:transmembrane transporter activity"/>
    <property type="evidence" value="ECO:0007669"/>
    <property type="project" value="TreeGrafter"/>
</dbReference>
<name>A0A3A2ZR90_9EURO</name>
<dbReference type="GO" id="GO:0016020">
    <property type="term" value="C:membrane"/>
    <property type="evidence" value="ECO:0007669"/>
    <property type="project" value="UniProtKB-SubCell"/>
</dbReference>
<keyword evidence="3 6" id="KW-0812">Transmembrane</keyword>
<comment type="subcellular location">
    <subcellularLocation>
        <location evidence="1">Membrane</location>
        <topology evidence="1">Multi-pass membrane protein</topology>
    </subcellularLocation>
</comment>
<keyword evidence="8" id="KW-1185">Reference proteome</keyword>
<dbReference type="PANTHER" id="PTHR43791:SF47">
    <property type="entry name" value="MAJOR FACILITATOR SUPERFAMILY (MFS) PROFILE DOMAIN-CONTAINING PROTEIN-RELATED"/>
    <property type="match status" value="1"/>
</dbReference>
<keyword evidence="2" id="KW-0813">Transport</keyword>
<comment type="caution">
    <text evidence="7">The sequence shown here is derived from an EMBL/GenBank/DDBJ whole genome shotgun (WGS) entry which is preliminary data.</text>
</comment>
<evidence type="ECO:0000256" key="6">
    <source>
        <dbReference type="SAM" id="Phobius"/>
    </source>
</evidence>
<protein>
    <submittedName>
        <fullName evidence="7">Major Facilitator Superfamily</fullName>
    </submittedName>
</protein>
<evidence type="ECO:0000313" key="8">
    <source>
        <dbReference type="Proteomes" id="UP000266188"/>
    </source>
</evidence>
<evidence type="ECO:0000256" key="2">
    <source>
        <dbReference type="ARBA" id="ARBA00022448"/>
    </source>
</evidence>
<evidence type="ECO:0000256" key="1">
    <source>
        <dbReference type="ARBA" id="ARBA00004141"/>
    </source>
</evidence>